<gene>
    <name evidence="2" type="ORF">KIPB_006686</name>
</gene>
<sequence length="115" mass="12094">MGSAPSCAAKVDKAGLDGQQGQLRTPLDSTTKGDQGGSASHTWVWTLVTLVAIVEPLAFSAETAFPEAYVDVDQEEAAEAEVVEARDPQMSARSNGPKSQRGGKSRRGARVPPKK</sequence>
<dbReference type="Proteomes" id="UP000265618">
    <property type="component" value="Unassembled WGS sequence"/>
</dbReference>
<name>A0A9K3CYW8_9EUKA</name>
<protein>
    <submittedName>
        <fullName evidence="2">Uncharacterized protein</fullName>
    </submittedName>
</protein>
<keyword evidence="3" id="KW-1185">Reference proteome</keyword>
<evidence type="ECO:0000256" key="1">
    <source>
        <dbReference type="SAM" id="MobiDB-lite"/>
    </source>
</evidence>
<dbReference type="EMBL" id="BDIP01001753">
    <property type="protein sequence ID" value="GIQ85072.1"/>
    <property type="molecule type" value="Genomic_DNA"/>
</dbReference>
<evidence type="ECO:0000313" key="3">
    <source>
        <dbReference type="Proteomes" id="UP000265618"/>
    </source>
</evidence>
<organism evidence="2 3">
    <name type="scientific">Kipferlia bialata</name>
    <dbReference type="NCBI Taxonomy" id="797122"/>
    <lineage>
        <taxon>Eukaryota</taxon>
        <taxon>Metamonada</taxon>
        <taxon>Carpediemonas-like organisms</taxon>
        <taxon>Kipferlia</taxon>
    </lineage>
</organism>
<feature type="region of interest" description="Disordered" evidence="1">
    <location>
        <begin position="1"/>
        <end position="39"/>
    </location>
</feature>
<dbReference type="AlphaFoldDB" id="A0A9K3CYW8"/>
<comment type="caution">
    <text evidence="2">The sequence shown here is derived from an EMBL/GenBank/DDBJ whole genome shotgun (WGS) entry which is preliminary data.</text>
</comment>
<accession>A0A9K3CYW8</accession>
<proteinExistence type="predicted"/>
<feature type="compositionally biased region" description="Basic residues" evidence="1">
    <location>
        <begin position="101"/>
        <end position="115"/>
    </location>
</feature>
<feature type="compositionally biased region" description="Polar residues" evidence="1">
    <location>
        <begin position="19"/>
        <end position="39"/>
    </location>
</feature>
<reference evidence="2 3" key="1">
    <citation type="journal article" date="2018" name="PLoS ONE">
        <title>The draft genome of Kipferlia bialata reveals reductive genome evolution in fornicate parasites.</title>
        <authorList>
            <person name="Tanifuji G."/>
            <person name="Takabayashi S."/>
            <person name="Kume K."/>
            <person name="Takagi M."/>
            <person name="Nakayama T."/>
            <person name="Kamikawa R."/>
            <person name="Inagaki Y."/>
            <person name="Hashimoto T."/>
        </authorList>
    </citation>
    <scope>NUCLEOTIDE SEQUENCE [LARGE SCALE GENOMIC DNA]</scope>
    <source>
        <strain evidence="2">NY0173</strain>
    </source>
</reference>
<feature type="region of interest" description="Disordered" evidence="1">
    <location>
        <begin position="77"/>
        <end position="115"/>
    </location>
</feature>
<evidence type="ECO:0000313" key="2">
    <source>
        <dbReference type="EMBL" id="GIQ85072.1"/>
    </source>
</evidence>